<proteinExistence type="predicted"/>
<dbReference type="AlphaFoldDB" id="A0AAV7XBY2"/>
<dbReference type="Proteomes" id="UP001075354">
    <property type="component" value="Chromosome 13"/>
</dbReference>
<accession>A0AAV7XBY2</accession>
<gene>
    <name evidence="1" type="ORF">ONE63_002793</name>
</gene>
<evidence type="ECO:0000313" key="1">
    <source>
        <dbReference type="EMBL" id="KAJ1521091.1"/>
    </source>
</evidence>
<organism evidence="1 2">
    <name type="scientific">Megalurothrips usitatus</name>
    <name type="common">bean blossom thrips</name>
    <dbReference type="NCBI Taxonomy" id="439358"/>
    <lineage>
        <taxon>Eukaryota</taxon>
        <taxon>Metazoa</taxon>
        <taxon>Ecdysozoa</taxon>
        <taxon>Arthropoda</taxon>
        <taxon>Hexapoda</taxon>
        <taxon>Insecta</taxon>
        <taxon>Pterygota</taxon>
        <taxon>Neoptera</taxon>
        <taxon>Paraneoptera</taxon>
        <taxon>Thysanoptera</taxon>
        <taxon>Terebrantia</taxon>
        <taxon>Thripoidea</taxon>
        <taxon>Thripidae</taxon>
        <taxon>Megalurothrips</taxon>
    </lineage>
</organism>
<protein>
    <submittedName>
        <fullName evidence="1">Uncharacterized protein</fullName>
    </submittedName>
</protein>
<keyword evidence="2" id="KW-1185">Reference proteome</keyword>
<sequence length="222" mass="24532">MMGGLGEYAISVAMFSPEFAQALFLVLCRLAGRSFAMSRQIVEDLPRSGSAGRQSRHGRQGRLEAVYVAYLLSVEGCRDLIRVLGPTIAVITMQGRVEILFNLYTFVAASRFDANVRDKGVQLKRPIQAMAHILAVSVYATRTRSQARAVLRSLVKLDPTEWSEAEQATTDAVIQLVETNQVEFNAWQIMELDMQLVVSVAGWTVSQLVVLAQAAQPDSSRR</sequence>
<reference evidence="1" key="1">
    <citation type="submission" date="2022-12" db="EMBL/GenBank/DDBJ databases">
        <title>Chromosome-level genome assembly of the bean flower thrips Megalurothrips usitatus.</title>
        <authorList>
            <person name="Ma L."/>
            <person name="Liu Q."/>
            <person name="Li H."/>
            <person name="Cai W."/>
        </authorList>
    </citation>
    <scope>NUCLEOTIDE SEQUENCE</scope>
    <source>
        <strain evidence="1">Cailab_2022a</strain>
    </source>
</reference>
<dbReference type="EMBL" id="JAPTSV010000013">
    <property type="protein sequence ID" value="KAJ1521091.1"/>
    <property type="molecule type" value="Genomic_DNA"/>
</dbReference>
<comment type="caution">
    <text evidence="1">The sequence shown here is derived from an EMBL/GenBank/DDBJ whole genome shotgun (WGS) entry which is preliminary data.</text>
</comment>
<evidence type="ECO:0000313" key="2">
    <source>
        <dbReference type="Proteomes" id="UP001075354"/>
    </source>
</evidence>
<name>A0AAV7XBY2_9NEOP</name>